<dbReference type="RefSeq" id="XP_060383518.1">
    <property type="nucleotide sequence ID" value="XM_060521849.1"/>
</dbReference>
<dbReference type="EMBL" id="MLFU01000015">
    <property type="protein sequence ID" value="KAK1501595.1"/>
    <property type="molecule type" value="Genomic_DNA"/>
</dbReference>
<evidence type="ECO:0000256" key="1">
    <source>
        <dbReference type="SAM" id="MobiDB-lite"/>
    </source>
</evidence>
<comment type="caution">
    <text evidence="2">The sequence shown here is derived from an EMBL/GenBank/DDBJ whole genome shotgun (WGS) entry which is preliminary data.</text>
</comment>
<keyword evidence="3" id="KW-1185">Reference proteome</keyword>
<proteinExistence type="predicted"/>
<accession>A0ABQ9RDK4</accession>
<gene>
    <name evidence="2" type="ORF">CTAM01_05819</name>
</gene>
<dbReference type="Proteomes" id="UP001227543">
    <property type="component" value="Unassembled WGS sequence"/>
</dbReference>
<sequence length="394" mass="45576">MIALVRTADALDEWDLLRAIYEQGEKGNSSFWVTFELRSSYGISLSRSPKHQDEALAVFEELMDRKIEPGFEYFERMMQNQVLRYIMPMYTARVAASKMTKTEPPEFEERVDRLHKDFMKSYEKSDSMPLTVLYFSRYYLARGKSQKAKEVARDLVSQSLEMMLNDDSSDDYQCFWQLQALFWTFKDIDNAIAAVTMLAAVEYTEHVRNKEQWEEQMIEWRRRNESNKNNSNGEVHDGGNHLPHPRHGANTTHSQDDSPDARAAPPPSVSGIELAPEEHDDDGQESGKPKEPIYGMKILCDGCDKEFDNPNGMWTCIDECGQVQFDEECLKKLQEGTLGNFVCSKDHLFEKFPEQKFRVKELSKDEVRIKGNILSLKAWGKIIEQQYATKANKV</sequence>
<protein>
    <submittedName>
        <fullName evidence="2">Uncharacterized protein</fullName>
    </submittedName>
</protein>
<evidence type="ECO:0000313" key="3">
    <source>
        <dbReference type="Proteomes" id="UP001227543"/>
    </source>
</evidence>
<feature type="region of interest" description="Disordered" evidence="1">
    <location>
        <begin position="224"/>
        <end position="291"/>
    </location>
</feature>
<organism evidence="2 3">
    <name type="scientific">Colletotrichum tamarilloi</name>
    <dbReference type="NCBI Taxonomy" id="1209934"/>
    <lineage>
        <taxon>Eukaryota</taxon>
        <taxon>Fungi</taxon>
        <taxon>Dikarya</taxon>
        <taxon>Ascomycota</taxon>
        <taxon>Pezizomycotina</taxon>
        <taxon>Sordariomycetes</taxon>
        <taxon>Hypocreomycetidae</taxon>
        <taxon>Glomerellales</taxon>
        <taxon>Glomerellaceae</taxon>
        <taxon>Colletotrichum</taxon>
        <taxon>Colletotrichum acutatum species complex</taxon>
    </lineage>
</organism>
<dbReference type="GeneID" id="85406087"/>
<reference evidence="2 3" key="1">
    <citation type="submission" date="2016-10" db="EMBL/GenBank/DDBJ databases">
        <title>The genome sequence of Colletotrichum fioriniae PJ7.</title>
        <authorList>
            <person name="Baroncelli R."/>
        </authorList>
    </citation>
    <scope>NUCLEOTIDE SEQUENCE [LARGE SCALE GENOMIC DNA]</scope>
    <source>
        <strain evidence="2 3">Tom-12</strain>
    </source>
</reference>
<evidence type="ECO:0000313" key="2">
    <source>
        <dbReference type="EMBL" id="KAK1501595.1"/>
    </source>
</evidence>
<name>A0ABQ9RDK4_9PEZI</name>